<proteinExistence type="predicted"/>
<evidence type="ECO:0000259" key="1">
    <source>
        <dbReference type="Pfam" id="PF10396"/>
    </source>
</evidence>
<dbReference type="Pfam" id="PF10396">
    <property type="entry name" value="TrmE_N"/>
    <property type="match status" value="1"/>
</dbReference>
<comment type="caution">
    <text evidence="2">The sequence shown here is derived from an EMBL/GenBank/DDBJ whole genome shotgun (WGS) entry which is preliminary data.</text>
</comment>
<keyword evidence="3" id="KW-1185">Reference proteome</keyword>
<feature type="domain" description="GTP-binding protein TrmE N-terminal" evidence="1">
    <location>
        <begin position="132"/>
        <end position="181"/>
    </location>
</feature>
<name>A0A9P8LDT6_9PEZI</name>
<accession>A0A9P8LDT6</accession>
<gene>
    <name evidence="2" type="ORF">GP486_002962</name>
</gene>
<dbReference type="InterPro" id="IPR027266">
    <property type="entry name" value="TrmE/GcvT-like"/>
</dbReference>
<dbReference type="EMBL" id="JAGHQM010000367">
    <property type="protein sequence ID" value="KAH0562336.1"/>
    <property type="molecule type" value="Genomic_DNA"/>
</dbReference>
<organism evidence="2 3">
    <name type="scientific">Trichoglossum hirsutum</name>
    <dbReference type="NCBI Taxonomy" id="265104"/>
    <lineage>
        <taxon>Eukaryota</taxon>
        <taxon>Fungi</taxon>
        <taxon>Dikarya</taxon>
        <taxon>Ascomycota</taxon>
        <taxon>Pezizomycotina</taxon>
        <taxon>Geoglossomycetes</taxon>
        <taxon>Geoglossales</taxon>
        <taxon>Geoglossaceae</taxon>
        <taxon>Trichoglossum</taxon>
    </lineage>
</organism>
<evidence type="ECO:0000313" key="3">
    <source>
        <dbReference type="Proteomes" id="UP000750711"/>
    </source>
</evidence>
<dbReference type="AlphaFoldDB" id="A0A9P8LDT6"/>
<dbReference type="Proteomes" id="UP000750711">
    <property type="component" value="Unassembled WGS sequence"/>
</dbReference>
<reference evidence="2" key="1">
    <citation type="submission" date="2021-03" db="EMBL/GenBank/DDBJ databases">
        <title>Comparative genomics and phylogenomic investigation of the class Geoglossomycetes provide insights into ecological specialization and systematics.</title>
        <authorList>
            <person name="Melie T."/>
            <person name="Pirro S."/>
            <person name="Miller A.N."/>
            <person name="Quandt A."/>
        </authorList>
    </citation>
    <scope>NUCLEOTIDE SEQUENCE</scope>
    <source>
        <strain evidence="2">CAQ_001_2017</strain>
    </source>
</reference>
<dbReference type="SUPFAM" id="SSF103025">
    <property type="entry name" value="Folate-binding domain"/>
    <property type="match status" value="1"/>
</dbReference>
<dbReference type="Gene3D" id="3.30.1360.120">
    <property type="entry name" value="Probable tRNA modification gtpase trme, domain 1"/>
    <property type="match status" value="1"/>
</dbReference>
<sequence length="213" mass="23086">MLLKKEAGQKVATDFCFLGRCVSLNRVLRNTLHLTLFESKTLGAQQQSSNVPFQCFSMRALPYGVARFLLRGFREGRAAGIPRRAASIVPAGLGGASRVVCTSVRRDPVSISNTKADISEAGRFAAAGGQDTIYALSTTAGRAAVAVIRVSGPACIEVNEINSTPKAETKIKSRYIALYVLTVLSQNHDMQPCVLSMTHYFRQQVTLFSTRAL</sequence>
<evidence type="ECO:0000313" key="2">
    <source>
        <dbReference type="EMBL" id="KAH0562336.1"/>
    </source>
</evidence>
<protein>
    <recommendedName>
        <fullName evidence="1">GTP-binding protein TrmE N-terminal domain-containing protein</fullName>
    </recommendedName>
</protein>
<dbReference type="InterPro" id="IPR018948">
    <property type="entry name" value="GTP-bd_TrmE_N"/>
</dbReference>